<dbReference type="InterPro" id="IPR010985">
    <property type="entry name" value="Ribbon_hlx_hlx"/>
</dbReference>
<evidence type="ECO:0000313" key="2">
    <source>
        <dbReference type="EMBL" id="NIR74326.1"/>
    </source>
</evidence>
<accession>A0AAE5C8B0</accession>
<feature type="domain" description="Antitoxin FitA-like ribbon-helix-helix" evidence="1">
    <location>
        <begin position="5"/>
        <end position="41"/>
    </location>
</feature>
<reference evidence="2 3" key="1">
    <citation type="submission" date="2020-01" db="EMBL/GenBank/DDBJ databases">
        <title>Genomes assembled from Gulf of Kutch pelagic sediment metagenomes.</title>
        <authorList>
            <person name="Chandrashekar M."/>
            <person name="Mahajan M.S."/>
            <person name="Dave K.J."/>
            <person name="Vatsa P."/>
            <person name="Nathani N.M."/>
        </authorList>
    </citation>
    <scope>NUCLEOTIDE SEQUENCE [LARGE SCALE GENOMIC DNA]</scope>
    <source>
        <strain evidence="2">KS3-K002</strain>
    </source>
</reference>
<sequence length="76" mass="8545">MGTMLQIRNVPDPLHRQLKARAALAGMSMSEYALRLLSTALERPTRDEILARIAELPAPDLEPRPAALIREEREGR</sequence>
<gene>
    <name evidence="2" type="ORF">GWO12_04335</name>
</gene>
<protein>
    <recommendedName>
        <fullName evidence="1">Antitoxin FitA-like ribbon-helix-helix domain-containing protein</fullName>
    </recommendedName>
</protein>
<dbReference type="GO" id="GO:0006355">
    <property type="term" value="P:regulation of DNA-templated transcription"/>
    <property type="evidence" value="ECO:0007669"/>
    <property type="project" value="InterPro"/>
</dbReference>
<evidence type="ECO:0000259" key="1">
    <source>
        <dbReference type="Pfam" id="PF22513"/>
    </source>
</evidence>
<dbReference type="EMBL" id="JAACAK010000035">
    <property type="protein sequence ID" value="NIR74326.1"/>
    <property type="molecule type" value="Genomic_DNA"/>
</dbReference>
<dbReference type="InterPro" id="IPR038296">
    <property type="entry name" value="ParD_sf"/>
</dbReference>
<dbReference type="SUPFAM" id="SSF47598">
    <property type="entry name" value="Ribbon-helix-helix"/>
    <property type="match status" value="1"/>
</dbReference>
<evidence type="ECO:0000313" key="3">
    <source>
        <dbReference type="Proteomes" id="UP000702544"/>
    </source>
</evidence>
<proteinExistence type="predicted"/>
<dbReference type="Proteomes" id="UP000702544">
    <property type="component" value="Unassembled WGS sequence"/>
</dbReference>
<name>A0AAE5C8B0_9BACT</name>
<comment type="caution">
    <text evidence="2">The sequence shown here is derived from an EMBL/GenBank/DDBJ whole genome shotgun (WGS) entry which is preliminary data.</text>
</comment>
<dbReference type="Gene3D" id="6.10.180.10">
    <property type="entry name" value="Antitoxin ParD"/>
    <property type="match status" value="1"/>
</dbReference>
<organism evidence="2 3">
    <name type="scientific">Candidatus Kutchimonas denitrificans</name>
    <dbReference type="NCBI Taxonomy" id="3056748"/>
    <lineage>
        <taxon>Bacteria</taxon>
        <taxon>Pseudomonadati</taxon>
        <taxon>Gemmatimonadota</taxon>
        <taxon>Gemmatimonadia</taxon>
        <taxon>Candidatus Palauibacterales</taxon>
        <taxon>Candidatus Palauibacteraceae</taxon>
        <taxon>Candidatus Kutchimonas</taxon>
    </lineage>
</organism>
<dbReference type="AlphaFoldDB" id="A0AAE5C8B0"/>
<dbReference type="InterPro" id="IPR053853">
    <property type="entry name" value="FitA-like_RHH"/>
</dbReference>
<dbReference type="Pfam" id="PF22513">
    <property type="entry name" value="FitA-like_RHH"/>
    <property type="match status" value="1"/>
</dbReference>